<evidence type="ECO:0000256" key="7">
    <source>
        <dbReference type="ARBA" id="ARBA00022729"/>
    </source>
</evidence>
<keyword evidence="10" id="KW-0325">Glycoprotein</keyword>
<dbReference type="PANTHER" id="PTHR42715">
    <property type="entry name" value="BETA-GLUCOSIDASE"/>
    <property type="match status" value="1"/>
</dbReference>
<evidence type="ECO:0000256" key="3">
    <source>
        <dbReference type="ARBA" id="ARBA00004987"/>
    </source>
</evidence>
<keyword evidence="8 16" id="KW-0378">Hydrolase</keyword>
<dbReference type="PRINTS" id="PR00133">
    <property type="entry name" value="GLHYDRLASE3"/>
</dbReference>
<dbReference type="EC" id="3.2.1.21" evidence="5"/>
<evidence type="ECO:0000256" key="12">
    <source>
        <dbReference type="ARBA" id="ARBA00023295"/>
    </source>
</evidence>
<dbReference type="SUPFAM" id="SSF52279">
    <property type="entry name" value="Beta-D-glucan exohydrolase, C-terminal domain"/>
    <property type="match status" value="1"/>
</dbReference>
<dbReference type="SMART" id="SM01217">
    <property type="entry name" value="Fn3_like"/>
    <property type="match status" value="1"/>
</dbReference>
<dbReference type="Gene3D" id="3.40.50.1700">
    <property type="entry name" value="Glycoside hydrolase family 3 C-terminal domain"/>
    <property type="match status" value="1"/>
</dbReference>
<dbReference type="InterPro" id="IPR036962">
    <property type="entry name" value="Glyco_hydro_3_N_sf"/>
</dbReference>
<evidence type="ECO:0000256" key="4">
    <source>
        <dbReference type="ARBA" id="ARBA00005336"/>
    </source>
</evidence>
<evidence type="ECO:0000256" key="5">
    <source>
        <dbReference type="ARBA" id="ARBA00012744"/>
    </source>
</evidence>
<evidence type="ECO:0000256" key="1">
    <source>
        <dbReference type="ARBA" id="ARBA00000448"/>
    </source>
</evidence>
<protein>
    <recommendedName>
        <fullName evidence="5">beta-glucosidase</fullName>
        <ecNumber evidence="5">3.2.1.21</ecNumber>
    </recommendedName>
</protein>
<comment type="subcellular location">
    <subcellularLocation>
        <location evidence="2">Secreted</location>
    </subcellularLocation>
</comment>
<dbReference type="PANTHER" id="PTHR42715:SF5">
    <property type="entry name" value="BETA-GLUCOSIDASE M-RELATED"/>
    <property type="match status" value="1"/>
</dbReference>
<dbReference type="OrthoDB" id="416222at2759"/>
<keyword evidence="17" id="KW-1185">Reference proteome</keyword>
<keyword evidence="9" id="KW-0136">Cellulose degradation</keyword>
<evidence type="ECO:0000256" key="10">
    <source>
        <dbReference type="ARBA" id="ARBA00023180"/>
    </source>
</evidence>
<dbReference type="STRING" id="1149755.A0A2J6SBG2"/>
<evidence type="ECO:0000256" key="14">
    <source>
        <dbReference type="SAM" id="SignalP"/>
    </source>
</evidence>
<dbReference type="InterPro" id="IPR013783">
    <property type="entry name" value="Ig-like_fold"/>
</dbReference>
<evidence type="ECO:0000313" key="17">
    <source>
        <dbReference type="Proteomes" id="UP000235786"/>
    </source>
</evidence>
<dbReference type="InterPro" id="IPR001764">
    <property type="entry name" value="Glyco_hydro_3_N"/>
</dbReference>
<proteinExistence type="inferred from homology"/>
<dbReference type="Proteomes" id="UP000235786">
    <property type="component" value="Unassembled WGS sequence"/>
</dbReference>
<dbReference type="InterPro" id="IPR036881">
    <property type="entry name" value="Glyco_hydro_3_C_sf"/>
</dbReference>
<sequence>MQLLQAFIALLVLFRSSASGVVVPRQSEITEDSYFYGQSPPVYPTPEMPGSGPWAVAYAKAVALVSQMTLEEKANVTVGHSTSTGCSGVTGSVPRLGWPGLCLSDAGNGLRATDLVNGWPSGIHVGASWNRDLAYQRALHMGGEFKTKGVNVALGPVIGPLGRVAKAGRNWEGISNDPYLGGELVYQTVLGIQTAGVITSVKHYIGNEQETNRNPSSNVSAVSSNIDDKTIHETYLWPFASAVHAGAGCVMCSYNRVNNSYSCQNSKLLNGLLKTELGFEGWVTSDWDAQHTGLSSTLAGLDVAMPNSSFWGTNGENLTLSVTNGSVPESRVTDMVTRIVASWYQMGQDTNFPVEGIGMPANYYDPHVTINARDPSSKPVLIDGAMEGHVLVKNTNNALPLNSPKMISIFGYDAQAPPANDIESASQVFGAWTVGGESILDYAGFFSPLPPPQIAINGTIISGGNGANSPAYISAPFDALNEQAYNDGTAIFWDFTSQDPTVDTSTDACLVFINAFATEGYDRVGLHDDYSDNLIENVAASCSNTIVVIHNAGPRLVDQWIENPNITAVIFAHLPGQDSGRALVQLLYGYESFSGKLPYTVAKNESDYINAGNPSEPEGIYELFPQSDFTEGVYIDYKGFDQNDITPRYEFGFGLTYTTFAYSDLDISLSPSVSTSCLPPSPENIIQGGIASLWDVVATVTAVVQNTGEVDASEIAQLYIGIPGGPVRQLRGFEKVLIEAGTSVTVSFDLLRRDLSEWDTGAQSWVLQQGQYGVWVGASSRILPLSGTLVIS</sequence>
<evidence type="ECO:0000256" key="2">
    <source>
        <dbReference type="ARBA" id="ARBA00004613"/>
    </source>
</evidence>
<dbReference type="GO" id="GO:0030245">
    <property type="term" value="P:cellulose catabolic process"/>
    <property type="evidence" value="ECO:0007669"/>
    <property type="project" value="UniProtKB-KW"/>
</dbReference>
<keyword evidence="13" id="KW-0624">Polysaccharide degradation</keyword>
<dbReference type="SUPFAM" id="SSF51445">
    <property type="entry name" value="(Trans)glycosidases"/>
    <property type="match status" value="1"/>
</dbReference>
<dbReference type="EMBL" id="KZ613937">
    <property type="protein sequence ID" value="PMD48103.1"/>
    <property type="molecule type" value="Genomic_DNA"/>
</dbReference>
<dbReference type="FunFam" id="3.20.20.300:FF:000002">
    <property type="entry name" value="Probable beta-glucosidase"/>
    <property type="match status" value="1"/>
</dbReference>
<evidence type="ECO:0000256" key="6">
    <source>
        <dbReference type="ARBA" id="ARBA00022525"/>
    </source>
</evidence>
<dbReference type="Gene3D" id="3.20.20.300">
    <property type="entry name" value="Glycoside hydrolase, family 3, N-terminal domain"/>
    <property type="match status" value="1"/>
</dbReference>
<dbReference type="Pfam" id="PF14310">
    <property type="entry name" value="Fn3-like"/>
    <property type="match status" value="1"/>
</dbReference>
<feature type="signal peptide" evidence="14">
    <location>
        <begin position="1"/>
        <end position="18"/>
    </location>
</feature>
<gene>
    <name evidence="16" type="ORF">L207DRAFT_476298</name>
</gene>
<dbReference type="InterPro" id="IPR002772">
    <property type="entry name" value="Glyco_hydro_3_C"/>
</dbReference>
<dbReference type="InterPro" id="IPR050288">
    <property type="entry name" value="Cellulose_deg_GH3"/>
</dbReference>
<dbReference type="InterPro" id="IPR026891">
    <property type="entry name" value="Fn3-like"/>
</dbReference>
<comment type="catalytic activity">
    <reaction evidence="1">
        <text>Hydrolysis of terminal, non-reducing beta-D-glucosyl residues with release of beta-D-glucose.</text>
        <dbReference type="EC" id="3.2.1.21"/>
    </reaction>
</comment>
<comment type="similarity">
    <text evidence="4">Belongs to the glycosyl hydrolase 3 family.</text>
</comment>
<reference evidence="16 17" key="1">
    <citation type="submission" date="2016-04" db="EMBL/GenBank/DDBJ databases">
        <title>A degradative enzymes factory behind the ericoid mycorrhizal symbiosis.</title>
        <authorList>
            <consortium name="DOE Joint Genome Institute"/>
            <person name="Martino E."/>
            <person name="Morin E."/>
            <person name="Grelet G."/>
            <person name="Kuo A."/>
            <person name="Kohler A."/>
            <person name="Daghino S."/>
            <person name="Barry K."/>
            <person name="Choi C."/>
            <person name="Cichocki N."/>
            <person name="Clum A."/>
            <person name="Copeland A."/>
            <person name="Hainaut M."/>
            <person name="Haridas S."/>
            <person name="Labutti K."/>
            <person name="Lindquist E."/>
            <person name="Lipzen A."/>
            <person name="Khouja H.-R."/>
            <person name="Murat C."/>
            <person name="Ohm R."/>
            <person name="Olson A."/>
            <person name="Spatafora J."/>
            <person name="Veneault-Fourrey C."/>
            <person name="Henrissat B."/>
            <person name="Grigoriev I."/>
            <person name="Martin F."/>
            <person name="Perotto S."/>
        </authorList>
    </citation>
    <scope>NUCLEOTIDE SEQUENCE [LARGE SCALE GENOMIC DNA]</scope>
    <source>
        <strain evidence="16 17">F</strain>
    </source>
</reference>
<evidence type="ECO:0000256" key="9">
    <source>
        <dbReference type="ARBA" id="ARBA00023001"/>
    </source>
</evidence>
<dbReference type="InterPro" id="IPR017853">
    <property type="entry name" value="GH"/>
</dbReference>
<dbReference type="Pfam" id="PF00933">
    <property type="entry name" value="Glyco_hydro_3"/>
    <property type="match status" value="1"/>
</dbReference>
<keyword evidence="12" id="KW-0326">Glycosidase</keyword>
<evidence type="ECO:0000256" key="13">
    <source>
        <dbReference type="ARBA" id="ARBA00023326"/>
    </source>
</evidence>
<name>A0A2J6SBG2_HYAVF</name>
<feature type="chain" id="PRO_5014382758" description="beta-glucosidase" evidence="14">
    <location>
        <begin position="19"/>
        <end position="792"/>
    </location>
</feature>
<dbReference type="AlphaFoldDB" id="A0A2J6SBG2"/>
<dbReference type="Pfam" id="PF01915">
    <property type="entry name" value="Glyco_hydro_3_C"/>
    <property type="match status" value="1"/>
</dbReference>
<keyword evidence="11" id="KW-0119">Carbohydrate metabolism</keyword>
<organism evidence="16 17">
    <name type="scientific">Hyaloscypha variabilis (strain UAMH 11265 / GT02V1 / F)</name>
    <name type="common">Meliniomyces variabilis</name>
    <dbReference type="NCBI Taxonomy" id="1149755"/>
    <lineage>
        <taxon>Eukaryota</taxon>
        <taxon>Fungi</taxon>
        <taxon>Dikarya</taxon>
        <taxon>Ascomycota</taxon>
        <taxon>Pezizomycotina</taxon>
        <taxon>Leotiomycetes</taxon>
        <taxon>Helotiales</taxon>
        <taxon>Hyaloscyphaceae</taxon>
        <taxon>Hyaloscypha</taxon>
        <taxon>Hyaloscypha variabilis</taxon>
    </lineage>
</organism>
<accession>A0A2J6SBG2</accession>
<dbReference type="GO" id="GO:0008422">
    <property type="term" value="F:beta-glucosidase activity"/>
    <property type="evidence" value="ECO:0007669"/>
    <property type="project" value="UniProtKB-EC"/>
</dbReference>
<feature type="domain" description="Fibronectin type III-like" evidence="15">
    <location>
        <begin position="714"/>
        <end position="780"/>
    </location>
</feature>
<evidence type="ECO:0000256" key="8">
    <source>
        <dbReference type="ARBA" id="ARBA00022801"/>
    </source>
</evidence>
<keyword evidence="7 14" id="KW-0732">Signal</keyword>
<evidence type="ECO:0000256" key="11">
    <source>
        <dbReference type="ARBA" id="ARBA00023277"/>
    </source>
</evidence>
<evidence type="ECO:0000259" key="15">
    <source>
        <dbReference type="SMART" id="SM01217"/>
    </source>
</evidence>
<evidence type="ECO:0000313" key="16">
    <source>
        <dbReference type="EMBL" id="PMD48103.1"/>
    </source>
</evidence>
<dbReference type="GO" id="GO:0005576">
    <property type="term" value="C:extracellular region"/>
    <property type="evidence" value="ECO:0007669"/>
    <property type="project" value="UniProtKB-SubCell"/>
</dbReference>
<keyword evidence="6" id="KW-0964">Secreted</keyword>
<dbReference type="Gene3D" id="2.60.40.10">
    <property type="entry name" value="Immunoglobulins"/>
    <property type="match status" value="1"/>
</dbReference>
<comment type="pathway">
    <text evidence="3">Glycan metabolism; cellulose degradation.</text>
</comment>